<dbReference type="EMBL" id="JBBUTF010000009">
    <property type="protein sequence ID" value="MEK8026702.1"/>
    <property type="molecule type" value="Genomic_DNA"/>
</dbReference>
<evidence type="ECO:0008006" key="4">
    <source>
        <dbReference type="Google" id="ProtNLM"/>
    </source>
</evidence>
<reference evidence="2 3" key="1">
    <citation type="submission" date="2024-04" db="EMBL/GenBank/DDBJ databases">
        <title>Novel species of the genus Ideonella isolated from streams.</title>
        <authorList>
            <person name="Lu H."/>
        </authorList>
    </citation>
    <scope>NUCLEOTIDE SEQUENCE [LARGE SCALE GENOMIC DNA]</scope>
    <source>
        <strain evidence="2 3">BYS139W</strain>
    </source>
</reference>
<evidence type="ECO:0000313" key="3">
    <source>
        <dbReference type="Proteomes" id="UP001368500"/>
    </source>
</evidence>
<accession>A0ABU9BCK1</accession>
<feature type="region of interest" description="Disordered" evidence="1">
    <location>
        <begin position="201"/>
        <end position="258"/>
    </location>
</feature>
<keyword evidence="3" id="KW-1185">Reference proteome</keyword>
<evidence type="ECO:0000256" key="1">
    <source>
        <dbReference type="SAM" id="MobiDB-lite"/>
    </source>
</evidence>
<dbReference type="Proteomes" id="UP001368500">
    <property type="component" value="Unassembled WGS sequence"/>
</dbReference>
<organism evidence="2 3">
    <name type="scientific">Pseudaquabacterium rugosum</name>
    <dbReference type="NCBI Taxonomy" id="2984194"/>
    <lineage>
        <taxon>Bacteria</taxon>
        <taxon>Pseudomonadati</taxon>
        <taxon>Pseudomonadota</taxon>
        <taxon>Betaproteobacteria</taxon>
        <taxon>Burkholderiales</taxon>
        <taxon>Sphaerotilaceae</taxon>
        <taxon>Pseudaquabacterium</taxon>
    </lineage>
</organism>
<name>A0ABU9BCK1_9BURK</name>
<comment type="caution">
    <text evidence="2">The sequence shown here is derived from an EMBL/GenBank/DDBJ whole genome shotgun (WGS) entry which is preliminary data.</text>
</comment>
<sequence length="258" mass="27461">MSPPRTGQPLEASTPPRPLWCAGLPGIDPQRHYDDAMRAALLRLHASRLQLVAVLLPEPAAARPQGRAALKPAAWWRWLRAQLRRSALTSVVSDSLRHLWRHHPWRPAADTLHDTLAPAVRQHPWVAVALSAGLGAAVVAARPWQWPVLAPHLAAAPRQAGHWALQELGQRLAPLNGLQGWVLTAVGSGLARQVAAAVLSSGPPADDARGDGRPQMQARQTDTDTDTDTNANADTKAAPLAGGVDPAGRTGPTAPRHG</sequence>
<protein>
    <recommendedName>
        <fullName evidence="4">DUF697 domain-containing protein</fullName>
    </recommendedName>
</protein>
<proteinExistence type="predicted"/>
<gene>
    <name evidence="2" type="ORF">AACH11_12090</name>
</gene>
<dbReference type="RefSeq" id="WP_341374484.1">
    <property type="nucleotide sequence ID" value="NZ_JBBUTF010000009.1"/>
</dbReference>
<evidence type="ECO:0000313" key="2">
    <source>
        <dbReference type="EMBL" id="MEK8026702.1"/>
    </source>
</evidence>